<reference evidence="1 2" key="1">
    <citation type="journal article" date="2011" name="J. Bacteriol.">
        <title>Genome sequence of the verrucomicrobium Opitutus terrae PB90-1, an abundant inhabitant of rice paddy soil ecosystems.</title>
        <authorList>
            <person name="van Passel M.W."/>
            <person name="Kant R."/>
            <person name="Palva A."/>
            <person name="Copeland A."/>
            <person name="Lucas S."/>
            <person name="Lapidus A."/>
            <person name="Glavina del Rio T."/>
            <person name="Pitluck S."/>
            <person name="Goltsman E."/>
            <person name="Clum A."/>
            <person name="Sun H."/>
            <person name="Schmutz J."/>
            <person name="Larimer F.W."/>
            <person name="Land M.L."/>
            <person name="Hauser L."/>
            <person name="Kyrpides N."/>
            <person name="Mikhailova N."/>
            <person name="Richardson P.P."/>
            <person name="Janssen P.H."/>
            <person name="de Vos W.M."/>
            <person name="Smidt H."/>
        </authorList>
    </citation>
    <scope>NUCLEOTIDE SEQUENCE [LARGE SCALE GENOMIC DNA]</scope>
    <source>
        <strain evidence="2">DSM 11246 / JCM 15787 / PB90-1</strain>
    </source>
</reference>
<dbReference type="EMBL" id="CP001032">
    <property type="protein sequence ID" value="ACB74319.1"/>
    <property type="molecule type" value="Genomic_DNA"/>
</dbReference>
<evidence type="ECO:0000313" key="2">
    <source>
        <dbReference type="Proteomes" id="UP000007013"/>
    </source>
</evidence>
<dbReference type="HOGENOM" id="CLU_1114921_0_0_0"/>
<accession>B1ZMH4</accession>
<keyword evidence="2" id="KW-1185">Reference proteome</keyword>
<dbReference type="AlphaFoldDB" id="B1ZMH4"/>
<dbReference type="eggNOG" id="ENOG5032X78">
    <property type="taxonomic scope" value="Bacteria"/>
</dbReference>
<protein>
    <submittedName>
        <fullName evidence="1">Uncharacterized protein</fullName>
    </submittedName>
</protein>
<evidence type="ECO:0000313" key="1">
    <source>
        <dbReference type="EMBL" id="ACB74319.1"/>
    </source>
</evidence>
<gene>
    <name evidence="1" type="ordered locus">Oter_1031</name>
</gene>
<sequence length="249" mass="27578">MASSTRKCEICGGQSYIADSWCGQIQQKCRSPTSLAMGDRQEKSHRFAKRPRGLTRYQTCQHVHMAHTPIQVEVSEKLEKAITAMLAIAPLSASATLSVLRRVGESIAVSPDDIDAAFERVKLRSASVELEVRRLDGGGLSDSEFADKLGIASRRRIRAYREKGKLFAWKKGARTLRYPAWQIHEGALLPGLAEVLSILDRRKMSPLAIADYFLSESDELDGNRPLDLLRKNHVEPVLAHAARHGAHGA</sequence>
<organism evidence="1 2">
    <name type="scientific">Opitutus terrae (strain DSM 11246 / JCM 15787 / PB90-1)</name>
    <dbReference type="NCBI Taxonomy" id="452637"/>
    <lineage>
        <taxon>Bacteria</taxon>
        <taxon>Pseudomonadati</taxon>
        <taxon>Verrucomicrobiota</taxon>
        <taxon>Opitutia</taxon>
        <taxon>Opitutales</taxon>
        <taxon>Opitutaceae</taxon>
        <taxon>Opitutus</taxon>
    </lineage>
</organism>
<dbReference type="Proteomes" id="UP000007013">
    <property type="component" value="Chromosome"/>
</dbReference>
<name>B1ZMH4_OPITP</name>
<dbReference type="KEGG" id="ote:Oter_1031"/>
<proteinExistence type="predicted"/>